<dbReference type="EMBL" id="CP025066">
    <property type="protein sequence ID" value="AUX09599.1"/>
    <property type="molecule type" value="Genomic_DNA"/>
</dbReference>
<dbReference type="AlphaFoldDB" id="A0A343TKH7"/>
<evidence type="ECO:0000313" key="2">
    <source>
        <dbReference type="EMBL" id="AUX09599.1"/>
    </source>
</evidence>
<sequence length="201" mass="22346">MEFELLGWPASGPTLRLDFRKFSYAGKFVMTTTGKAVIRGDAGTEEGAVGEPNDTALPEGVDPTAFEDDVLAAVAFNEDRTDSETLWLRYVTVHTAHRGRGLGPRLLAFVAERADSRGYDRCRIAVNNPFAYEAAYRAEFAYTGRHTGIAELVLERPASRDTDRYRDGLEQFLDRELSPAEREFIDRKLGSDPPETVDPPA</sequence>
<dbReference type="Gene3D" id="3.40.630.30">
    <property type="match status" value="1"/>
</dbReference>
<keyword evidence="3" id="KW-1185">Reference proteome</keyword>
<organism evidence="2 3">
    <name type="scientific">Halalkaliarchaeum desulfuricum</name>
    <dbReference type="NCBI Taxonomy" id="2055893"/>
    <lineage>
        <taxon>Archaea</taxon>
        <taxon>Methanobacteriati</taxon>
        <taxon>Methanobacteriota</taxon>
        <taxon>Stenosarchaea group</taxon>
        <taxon>Halobacteria</taxon>
        <taxon>Halobacteriales</taxon>
        <taxon>Haloferacaceae</taxon>
        <taxon>Halalkaliarchaeum</taxon>
    </lineage>
</organism>
<dbReference type="SUPFAM" id="SSF55729">
    <property type="entry name" value="Acyl-CoA N-acyltransferases (Nat)"/>
    <property type="match status" value="1"/>
</dbReference>
<proteinExistence type="predicted"/>
<dbReference type="GeneID" id="37878327"/>
<dbReference type="RefSeq" id="WP_119818437.1">
    <property type="nucleotide sequence ID" value="NZ_CP025066.1"/>
</dbReference>
<evidence type="ECO:0000313" key="3">
    <source>
        <dbReference type="Proteomes" id="UP000263012"/>
    </source>
</evidence>
<keyword evidence="2" id="KW-0808">Transferase</keyword>
<name>A0A343TKH7_9EURY</name>
<dbReference type="KEGG" id="hdf:AArcSl_1974"/>
<gene>
    <name evidence="2" type="ORF">AArcSl_1974</name>
</gene>
<evidence type="ECO:0000259" key="1">
    <source>
        <dbReference type="Pfam" id="PF00583"/>
    </source>
</evidence>
<dbReference type="Pfam" id="PF00583">
    <property type="entry name" value="Acetyltransf_1"/>
    <property type="match status" value="1"/>
</dbReference>
<dbReference type="OrthoDB" id="213793at2157"/>
<dbReference type="InterPro" id="IPR016181">
    <property type="entry name" value="Acyl_CoA_acyltransferase"/>
</dbReference>
<dbReference type="GO" id="GO:0016747">
    <property type="term" value="F:acyltransferase activity, transferring groups other than amino-acyl groups"/>
    <property type="evidence" value="ECO:0007669"/>
    <property type="project" value="InterPro"/>
</dbReference>
<dbReference type="InterPro" id="IPR000182">
    <property type="entry name" value="GNAT_dom"/>
</dbReference>
<protein>
    <submittedName>
        <fullName evidence="2">GNAT family N-acetyltransferase</fullName>
    </submittedName>
</protein>
<dbReference type="CDD" id="cd04301">
    <property type="entry name" value="NAT_SF"/>
    <property type="match status" value="1"/>
</dbReference>
<reference evidence="3" key="1">
    <citation type="submission" date="2017-11" db="EMBL/GenBank/DDBJ databases">
        <title>Phenotypic and genomic properties of facultatively anaerobic sulfur-reducing natronoarchaea from hypersaline soda lakes.</title>
        <authorList>
            <person name="Sorokin D.Y."/>
            <person name="Kublanov I.V."/>
            <person name="Roman P."/>
            <person name="Sinninghe Damste J.S."/>
            <person name="Golyshin P.N."/>
            <person name="Rojo D."/>
            <person name="Ciordia S."/>
            <person name="Mena M.D.C."/>
            <person name="Ferrer M."/>
            <person name="Messina E."/>
            <person name="Smedile F."/>
            <person name="La Spada G."/>
            <person name="La Cono V."/>
            <person name="Yakimov M.M."/>
        </authorList>
    </citation>
    <scope>NUCLEOTIDE SEQUENCE [LARGE SCALE GENOMIC DNA]</scope>
    <source>
        <strain evidence="3">AArc-Sl</strain>
    </source>
</reference>
<feature type="domain" description="N-acetyltransferase" evidence="1">
    <location>
        <begin position="67"/>
        <end position="129"/>
    </location>
</feature>
<dbReference type="Proteomes" id="UP000263012">
    <property type="component" value="Chromosome"/>
</dbReference>
<accession>A0A343TKH7</accession>